<dbReference type="AlphaFoldDB" id="A0A217ED92"/>
<reference evidence="2" key="1">
    <citation type="submission" date="2017-06" db="EMBL/GenBank/DDBJ databases">
        <authorList>
            <person name="Varghese N."/>
            <person name="Submissions S."/>
        </authorList>
    </citation>
    <scope>NUCLEOTIDE SEQUENCE [LARGE SCALE GENOMIC DNA]</scope>
    <source>
        <strain evidence="2">ANC 5114</strain>
    </source>
</reference>
<organism evidence="1 2">
    <name type="scientific">Acinetobacter apis</name>
    <dbReference type="NCBI Taxonomy" id="1229165"/>
    <lineage>
        <taxon>Bacteria</taxon>
        <taxon>Pseudomonadati</taxon>
        <taxon>Pseudomonadota</taxon>
        <taxon>Gammaproteobacteria</taxon>
        <taxon>Moraxellales</taxon>
        <taxon>Moraxellaceae</taxon>
        <taxon>Acinetobacter</taxon>
    </lineage>
</organism>
<dbReference type="OrthoDB" id="9897772at2"/>
<sequence>MIITLRKILNGATSEVFNKEVIKFKGSQEIKFNEWYNEREQKITESYYLNVLNDPEVGKEMGALLLETRYQIIAIRD</sequence>
<keyword evidence="2" id="KW-1185">Reference proteome</keyword>
<dbReference type="Proteomes" id="UP000243463">
    <property type="component" value="Unassembled WGS sequence"/>
</dbReference>
<evidence type="ECO:0000313" key="2">
    <source>
        <dbReference type="Proteomes" id="UP000243463"/>
    </source>
</evidence>
<evidence type="ECO:0000313" key="1">
    <source>
        <dbReference type="EMBL" id="SNQ28441.1"/>
    </source>
</evidence>
<gene>
    <name evidence="1" type="ORF">SAMN05444584_0364</name>
</gene>
<proteinExistence type="predicted"/>
<dbReference type="EMBL" id="FZLN01000001">
    <property type="protein sequence ID" value="SNQ28441.1"/>
    <property type="molecule type" value="Genomic_DNA"/>
</dbReference>
<accession>A0A217ED92</accession>
<name>A0A217ED92_9GAMM</name>
<protein>
    <submittedName>
        <fullName evidence="1">Uncharacterized protein</fullName>
    </submittedName>
</protein>
<dbReference type="RefSeq" id="WP_088822482.1">
    <property type="nucleotide sequence ID" value="NZ_FZLN01000001.1"/>
</dbReference>